<keyword evidence="3" id="KW-1185">Reference proteome</keyword>
<feature type="transmembrane region" description="Helical" evidence="1">
    <location>
        <begin position="100"/>
        <end position="124"/>
    </location>
</feature>
<feature type="transmembrane region" description="Helical" evidence="1">
    <location>
        <begin position="233"/>
        <end position="251"/>
    </location>
</feature>
<evidence type="ECO:0000256" key="1">
    <source>
        <dbReference type="SAM" id="Phobius"/>
    </source>
</evidence>
<dbReference type="AlphaFoldDB" id="A0A5B8L655"/>
<evidence type="ECO:0000313" key="2">
    <source>
        <dbReference type="EMBL" id="QDZ03427.1"/>
    </source>
</evidence>
<keyword evidence="1" id="KW-1133">Transmembrane helix</keyword>
<protein>
    <submittedName>
        <fullName evidence="2">DUF2182 domain-containing protein</fullName>
    </submittedName>
</protein>
<dbReference type="Proteomes" id="UP000321389">
    <property type="component" value="Chromosome"/>
</dbReference>
<accession>A0A5B8L655</accession>
<dbReference type="EMBL" id="CP042301">
    <property type="protein sequence ID" value="QDZ03427.1"/>
    <property type="molecule type" value="Genomic_DNA"/>
</dbReference>
<organism evidence="2 3">
    <name type="scientific">Nitratireductor mangrovi</name>
    <dbReference type="NCBI Taxonomy" id="2599600"/>
    <lineage>
        <taxon>Bacteria</taxon>
        <taxon>Pseudomonadati</taxon>
        <taxon>Pseudomonadota</taxon>
        <taxon>Alphaproteobacteria</taxon>
        <taxon>Hyphomicrobiales</taxon>
        <taxon>Phyllobacteriaceae</taxon>
        <taxon>Nitratireductor</taxon>
    </lineage>
</organism>
<keyword evidence="1" id="KW-0812">Transmembrane</keyword>
<dbReference type="KEGG" id="niy:FQ775_19595"/>
<feature type="transmembrane region" description="Helical" evidence="1">
    <location>
        <begin position="191"/>
        <end position="213"/>
    </location>
</feature>
<reference evidence="2" key="1">
    <citation type="submission" date="2020-04" db="EMBL/GenBank/DDBJ databases">
        <title>Nitratireductor sp. nov. isolated from mangrove soil.</title>
        <authorList>
            <person name="Ye Y."/>
        </authorList>
    </citation>
    <scope>NUCLEOTIDE SEQUENCE</scope>
    <source>
        <strain evidence="2">SY7</strain>
    </source>
</reference>
<evidence type="ECO:0000313" key="3">
    <source>
        <dbReference type="Proteomes" id="UP000321389"/>
    </source>
</evidence>
<keyword evidence="1" id="KW-0472">Membrane</keyword>
<dbReference type="InterPro" id="IPR018688">
    <property type="entry name" value="PpoB2-like"/>
</dbReference>
<name>A0A5B8L655_9HYPH</name>
<dbReference type="OrthoDB" id="164118at2"/>
<gene>
    <name evidence="2" type="ORF">FQ775_19595</name>
</gene>
<proteinExistence type="predicted"/>
<sequence>MMFAMALELSRLSPLENGPGTDILAWLPHLELPAMARWLLRLCVFPAGADADLWRFVALAGMWFLMSVAMMLPSATPMIATYCEIADTARGKSAPVVHPLVLVAGYLATWLAASFGFAMLTSVLGASTGTEGIRPLPVAAAAIALAFAGLYQFTSLKDACLAKCRNPFATLFAHWSDRAPKIFRLGVLQGIWCLGCCWALMLVMFAVGVMNPFWMALLALSAVIEKQASGPTFRRTAGAILLVWAGSLLVLSA</sequence>
<feature type="transmembrane region" description="Helical" evidence="1">
    <location>
        <begin position="136"/>
        <end position="153"/>
    </location>
</feature>
<dbReference type="Pfam" id="PF09948">
    <property type="entry name" value="PpoB2"/>
    <property type="match status" value="1"/>
</dbReference>
<feature type="transmembrane region" description="Helical" evidence="1">
    <location>
        <begin position="53"/>
        <end position="72"/>
    </location>
</feature>